<gene>
    <name evidence="4" type="ORF">METZ01_LOCUS59452</name>
</gene>
<dbReference type="AlphaFoldDB" id="A0A381STE2"/>
<dbReference type="EMBL" id="UINC01003470">
    <property type="protein sequence ID" value="SVA06598.1"/>
    <property type="molecule type" value="Genomic_DNA"/>
</dbReference>
<dbReference type="CDD" id="cd03443">
    <property type="entry name" value="PaaI_thioesterase"/>
    <property type="match status" value="1"/>
</dbReference>
<proteinExistence type="inferred from homology"/>
<name>A0A381STE2_9ZZZZ</name>
<dbReference type="Pfam" id="PF03061">
    <property type="entry name" value="4HBT"/>
    <property type="match status" value="1"/>
</dbReference>
<dbReference type="NCBIfam" id="TIGR00369">
    <property type="entry name" value="unchar_dom_1"/>
    <property type="match status" value="1"/>
</dbReference>
<evidence type="ECO:0000259" key="3">
    <source>
        <dbReference type="Pfam" id="PF03061"/>
    </source>
</evidence>
<comment type="similarity">
    <text evidence="1">Belongs to the thioesterase PaaI family.</text>
</comment>
<keyword evidence="2" id="KW-0378">Hydrolase</keyword>
<feature type="domain" description="Thioesterase" evidence="3">
    <location>
        <begin position="50"/>
        <end position="124"/>
    </location>
</feature>
<sequence>VLNPSFIEHLEGYASQSGIDGYLGVRVVEFTAGRLVAEFEVVDDHVTFIGNMHGGCLAALCDHCLGVVLYPVMPPGSWAATTEFKVNYLRPVSGGACRATAEIVSMTKRSAVVTVRVENDDRLVAVAQGTCTVKLAEERTDTG</sequence>
<dbReference type="InterPro" id="IPR039298">
    <property type="entry name" value="ACOT13"/>
</dbReference>
<dbReference type="InterPro" id="IPR029069">
    <property type="entry name" value="HotDog_dom_sf"/>
</dbReference>
<evidence type="ECO:0000313" key="4">
    <source>
        <dbReference type="EMBL" id="SVA06598.1"/>
    </source>
</evidence>
<organism evidence="4">
    <name type="scientific">marine metagenome</name>
    <dbReference type="NCBI Taxonomy" id="408172"/>
    <lineage>
        <taxon>unclassified sequences</taxon>
        <taxon>metagenomes</taxon>
        <taxon>ecological metagenomes</taxon>
    </lineage>
</organism>
<protein>
    <recommendedName>
        <fullName evidence="3">Thioesterase domain-containing protein</fullName>
    </recommendedName>
</protein>
<evidence type="ECO:0000256" key="1">
    <source>
        <dbReference type="ARBA" id="ARBA00008324"/>
    </source>
</evidence>
<dbReference type="SUPFAM" id="SSF54637">
    <property type="entry name" value="Thioesterase/thiol ester dehydrase-isomerase"/>
    <property type="match status" value="1"/>
</dbReference>
<dbReference type="GO" id="GO:0047617">
    <property type="term" value="F:fatty acyl-CoA hydrolase activity"/>
    <property type="evidence" value="ECO:0007669"/>
    <property type="project" value="InterPro"/>
</dbReference>
<dbReference type="PANTHER" id="PTHR21660">
    <property type="entry name" value="THIOESTERASE SUPERFAMILY MEMBER-RELATED"/>
    <property type="match status" value="1"/>
</dbReference>
<dbReference type="Gene3D" id="3.10.129.10">
    <property type="entry name" value="Hotdog Thioesterase"/>
    <property type="match status" value="1"/>
</dbReference>
<dbReference type="InterPro" id="IPR003736">
    <property type="entry name" value="PAAI_dom"/>
</dbReference>
<dbReference type="InterPro" id="IPR006683">
    <property type="entry name" value="Thioestr_dom"/>
</dbReference>
<evidence type="ECO:0000256" key="2">
    <source>
        <dbReference type="ARBA" id="ARBA00022801"/>
    </source>
</evidence>
<reference evidence="4" key="1">
    <citation type="submission" date="2018-05" db="EMBL/GenBank/DDBJ databases">
        <authorList>
            <person name="Lanie J.A."/>
            <person name="Ng W.-L."/>
            <person name="Kazmierczak K.M."/>
            <person name="Andrzejewski T.M."/>
            <person name="Davidsen T.M."/>
            <person name="Wayne K.J."/>
            <person name="Tettelin H."/>
            <person name="Glass J.I."/>
            <person name="Rusch D."/>
            <person name="Podicherti R."/>
            <person name="Tsui H.-C.T."/>
            <person name="Winkler M.E."/>
        </authorList>
    </citation>
    <scope>NUCLEOTIDE SEQUENCE</scope>
</reference>
<dbReference type="PANTHER" id="PTHR21660:SF1">
    <property type="entry name" value="ACYL-COENZYME A THIOESTERASE 13"/>
    <property type="match status" value="1"/>
</dbReference>
<feature type="non-terminal residue" evidence="4">
    <location>
        <position position="1"/>
    </location>
</feature>
<accession>A0A381STE2</accession>